<evidence type="ECO:0000313" key="3">
    <source>
        <dbReference type="EMBL" id="WOJ94784.1"/>
    </source>
</evidence>
<reference evidence="3 4" key="1">
    <citation type="submission" date="2023-10" db="EMBL/GenBank/DDBJ databases">
        <title>Two novel species belonging to the OM43/NOR5 clade.</title>
        <authorList>
            <person name="Park M."/>
        </authorList>
    </citation>
    <scope>NUCLEOTIDE SEQUENCE [LARGE SCALE GENOMIC DNA]</scope>
    <source>
        <strain evidence="3 4">IMCC43200</strain>
    </source>
</reference>
<dbReference type="EC" id="1.-.-.-" evidence="3"/>
<evidence type="ECO:0000256" key="1">
    <source>
        <dbReference type="SAM" id="MobiDB-lite"/>
    </source>
</evidence>
<dbReference type="Gene3D" id="3.50.50.60">
    <property type="entry name" value="FAD/NAD(P)-binding domain"/>
    <property type="match status" value="2"/>
</dbReference>
<dbReference type="InterPro" id="IPR036188">
    <property type="entry name" value="FAD/NAD-bd_sf"/>
</dbReference>
<dbReference type="Proteomes" id="UP001626537">
    <property type="component" value="Chromosome"/>
</dbReference>
<keyword evidence="3" id="KW-0560">Oxidoreductase</keyword>
<protein>
    <submittedName>
        <fullName evidence="3">FAD/NAD(P)-binding oxidoreductase</fullName>
        <ecNumber evidence="3">1.-.-.-</ecNumber>
    </submittedName>
</protein>
<dbReference type="RefSeq" id="WP_407349417.1">
    <property type="nucleotide sequence ID" value="NZ_CP136864.1"/>
</dbReference>
<keyword evidence="4" id="KW-1185">Reference proteome</keyword>
<proteinExistence type="predicted"/>
<dbReference type="GO" id="GO:0016491">
    <property type="term" value="F:oxidoreductase activity"/>
    <property type="evidence" value="ECO:0007669"/>
    <property type="project" value="UniProtKB-KW"/>
</dbReference>
<feature type="region of interest" description="Disordered" evidence="1">
    <location>
        <begin position="407"/>
        <end position="426"/>
    </location>
</feature>
<dbReference type="PANTHER" id="PTHR43755">
    <property type="match status" value="1"/>
</dbReference>
<dbReference type="Pfam" id="PF07992">
    <property type="entry name" value="Pyr_redox_2"/>
    <property type="match status" value="1"/>
</dbReference>
<feature type="domain" description="FAD/NAD(P)-binding" evidence="2">
    <location>
        <begin position="3"/>
        <end position="147"/>
    </location>
</feature>
<dbReference type="InterPro" id="IPR052541">
    <property type="entry name" value="SQRD"/>
</dbReference>
<organism evidence="3 4">
    <name type="scientific">Congregibacter variabilis</name>
    <dbReference type="NCBI Taxonomy" id="3081200"/>
    <lineage>
        <taxon>Bacteria</taxon>
        <taxon>Pseudomonadati</taxon>
        <taxon>Pseudomonadota</taxon>
        <taxon>Gammaproteobacteria</taxon>
        <taxon>Cellvibrionales</taxon>
        <taxon>Halieaceae</taxon>
        <taxon>Congregibacter</taxon>
    </lineage>
</organism>
<sequence length="426" mass="47389">MKKIVILGAGTAGTIMANRLRKTYKKQIRQGDMGVTVVDQNDNHIYQPGLLFVPFGMYQPKDIVRSRKHYLPDDVDYVQSEIQRVEASEDKVYLGDGQTLDYDVLIVATGAQLVPEETEGLLGEGWRDKVFDFYTMEGATALSEKMANFKEGKLVVNFVDLPIKCPVAPLEFIFLADSFFRRRGVREKIELTLVTSLDHCFTRPVAAKEFGSVLDDKGIHLVTDFATGSVDGAAGKLTSWDEREIEFDLLISIPLHGGASFVAASPGLGDELNFVKTHKATLQAECKENIFALGDATNVPTSKAGSVAHFQSESLIDNIVRFIDGKPLEESFDGHTNCFIETGFDKAMLIDFNYEVEPLPGTFPLAGIGPMQLLKETRLNHWGKLMFKWIYWNMLLRGRDLPMVSSQMSMKGKRQPVTSDDTAKAA</sequence>
<gene>
    <name evidence="3" type="ORF">R0135_06350</name>
</gene>
<dbReference type="InterPro" id="IPR023753">
    <property type="entry name" value="FAD/NAD-binding_dom"/>
</dbReference>
<evidence type="ECO:0000313" key="4">
    <source>
        <dbReference type="Proteomes" id="UP001626537"/>
    </source>
</evidence>
<dbReference type="PANTHER" id="PTHR43755:SF1">
    <property type="entry name" value="FAD-DEPENDENT PYRIDINE NUCLEOTIDE-DISULPHIDE OXIDOREDUCTASE"/>
    <property type="match status" value="1"/>
</dbReference>
<accession>A0ABZ0I7H8</accession>
<name>A0ABZ0I7H8_9GAMM</name>
<dbReference type="EMBL" id="CP136864">
    <property type="protein sequence ID" value="WOJ94784.1"/>
    <property type="molecule type" value="Genomic_DNA"/>
</dbReference>
<evidence type="ECO:0000259" key="2">
    <source>
        <dbReference type="Pfam" id="PF07992"/>
    </source>
</evidence>
<dbReference type="SUPFAM" id="SSF51905">
    <property type="entry name" value="FAD/NAD(P)-binding domain"/>
    <property type="match status" value="2"/>
</dbReference>